<protein>
    <submittedName>
        <fullName evidence="1">Uncharacterized protein</fullName>
    </submittedName>
</protein>
<evidence type="ECO:0000313" key="1">
    <source>
        <dbReference type="EMBL" id="VFU39440.1"/>
    </source>
</evidence>
<gene>
    <name evidence="1" type="ORF">SVIM_LOCUS219101</name>
</gene>
<dbReference type="EMBL" id="CAADRP010001530">
    <property type="protein sequence ID" value="VFU39440.1"/>
    <property type="molecule type" value="Genomic_DNA"/>
</dbReference>
<reference evidence="1" key="1">
    <citation type="submission" date="2019-03" db="EMBL/GenBank/DDBJ databases">
        <authorList>
            <person name="Mank J."/>
            <person name="Almeida P."/>
        </authorList>
    </citation>
    <scope>NUCLEOTIDE SEQUENCE</scope>
    <source>
        <strain evidence="1">78183</strain>
    </source>
</reference>
<sequence length="11" mass="1423">MLVKELFRRCQ</sequence>
<name>A0A6N2LE50_SALVM</name>
<accession>A0A6N2LE50</accession>
<proteinExistence type="predicted"/>
<organism evidence="1">
    <name type="scientific">Salix viminalis</name>
    <name type="common">Common osier</name>
    <name type="synonym">Basket willow</name>
    <dbReference type="NCBI Taxonomy" id="40686"/>
    <lineage>
        <taxon>Eukaryota</taxon>
        <taxon>Viridiplantae</taxon>
        <taxon>Streptophyta</taxon>
        <taxon>Embryophyta</taxon>
        <taxon>Tracheophyta</taxon>
        <taxon>Spermatophyta</taxon>
        <taxon>Magnoliopsida</taxon>
        <taxon>eudicotyledons</taxon>
        <taxon>Gunneridae</taxon>
        <taxon>Pentapetalae</taxon>
        <taxon>rosids</taxon>
        <taxon>fabids</taxon>
        <taxon>Malpighiales</taxon>
        <taxon>Salicaceae</taxon>
        <taxon>Saliceae</taxon>
        <taxon>Salix</taxon>
    </lineage>
</organism>